<evidence type="ECO:0000259" key="1">
    <source>
        <dbReference type="PROSITE" id="PS50141"/>
    </source>
</evidence>
<accession>A0AAD7UIR5</accession>
<name>A0AAD7UIR5_9STRA</name>
<dbReference type="GO" id="GO:0006396">
    <property type="term" value="P:RNA processing"/>
    <property type="evidence" value="ECO:0007669"/>
    <property type="project" value="InterPro"/>
</dbReference>
<dbReference type="GO" id="GO:0003725">
    <property type="term" value="F:double-stranded RNA binding"/>
    <property type="evidence" value="ECO:0007669"/>
    <property type="project" value="TreeGrafter"/>
</dbReference>
<feature type="domain" description="A to I editase" evidence="1">
    <location>
        <begin position="55"/>
        <end position="297"/>
    </location>
</feature>
<comment type="caution">
    <text evidence="2">The sequence shown here is derived from an EMBL/GenBank/DDBJ whole genome shotgun (WGS) entry which is preliminary data.</text>
</comment>
<dbReference type="EMBL" id="JAQMWT010000314">
    <property type="protein sequence ID" value="KAJ8605539.1"/>
    <property type="molecule type" value="Genomic_DNA"/>
</dbReference>
<dbReference type="PANTHER" id="PTHR10910">
    <property type="entry name" value="EUKARYOTE SPECIFIC DSRNA BINDING PROTEIN"/>
    <property type="match status" value="1"/>
</dbReference>
<dbReference type="GO" id="GO:0003726">
    <property type="term" value="F:double-stranded RNA adenosine deaminase activity"/>
    <property type="evidence" value="ECO:0007669"/>
    <property type="project" value="TreeGrafter"/>
</dbReference>
<dbReference type="Pfam" id="PF02137">
    <property type="entry name" value="A_deamin"/>
    <property type="match status" value="2"/>
</dbReference>
<dbReference type="PROSITE" id="PS50141">
    <property type="entry name" value="A_DEAMIN_EDITASE"/>
    <property type="match status" value="1"/>
</dbReference>
<dbReference type="AlphaFoldDB" id="A0AAD7UIR5"/>
<dbReference type="SMART" id="SM00552">
    <property type="entry name" value="ADEAMc"/>
    <property type="match status" value="1"/>
</dbReference>
<evidence type="ECO:0000313" key="3">
    <source>
        <dbReference type="Proteomes" id="UP001230188"/>
    </source>
</evidence>
<dbReference type="PANTHER" id="PTHR10910:SF62">
    <property type="entry name" value="AT07585P-RELATED"/>
    <property type="match status" value="1"/>
</dbReference>
<protein>
    <recommendedName>
        <fullName evidence="1">A to I editase domain-containing protein</fullName>
    </recommendedName>
</protein>
<sequence>MRHAEKSRPSTHPLADAIARSTLEVFRAHACPVSAQTVVASIVAVSDDGGVRVLAYGVGTKVAALDAIKADTTGEVVRDAHAEVLARRGFVRYCYETPSPLRAGERLALYASSAPCGNSTIRRWARRHAGTHAPILVHAAGQVDLLLKKHPGAAPEEAPAWMPKGCCRAGTSSSSSHSCSDKVARWVALGLQGALLSPRGKMELSLIVVGRKYSFEHVRRAVCCRVRKLGRHPDLAGTGVKLDDGVYQPGCGATFDAACYAWWATREGPPEVLDGRTGRRTDGAPSDLCKLALWRAFGGGDFSTYEAAKRDLAAGWYARDRDTFFASPPFDQWVSKRTKSVPEEEVDVALLSSGRCRSSFFFS</sequence>
<keyword evidence="3" id="KW-1185">Reference proteome</keyword>
<proteinExistence type="predicted"/>
<dbReference type="GO" id="GO:0005730">
    <property type="term" value="C:nucleolus"/>
    <property type="evidence" value="ECO:0007669"/>
    <property type="project" value="TreeGrafter"/>
</dbReference>
<dbReference type="InterPro" id="IPR002466">
    <property type="entry name" value="A_deamin"/>
</dbReference>
<dbReference type="GO" id="GO:0008251">
    <property type="term" value="F:tRNA-specific adenosine deaminase activity"/>
    <property type="evidence" value="ECO:0007669"/>
    <property type="project" value="TreeGrafter"/>
</dbReference>
<evidence type="ECO:0000313" key="2">
    <source>
        <dbReference type="EMBL" id="KAJ8605539.1"/>
    </source>
</evidence>
<dbReference type="Proteomes" id="UP001230188">
    <property type="component" value="Unassembled WGS sequence"/>
</dbReference>
<gene>
    <name evidence="2" type="ORF">CTAYLR_000098</name>
</gene>
<dbReference type="GO" id="GO:0006382">
    <property type="term" value="P:adenosine to inosine editing"/>
    <property type="evidence" value="ECO:0007669"/>
    <property type="project" value="TreeGrafter"/>
</dbReference>
<reference evidence="2" key="1">
    <citation type="submission" date="2023-01" db="EMBL/GenBank/DDBJ databases">
        <title>Metagenome sequencing of chrysophaentin producing Chrysophaeum taylorii.</title>
        <authorList>
            <person name="Davison J."/>
            <person name="Bewley C."/>
        </authorList>
    </citation>
    <scope>NUCLEOTIDE SEQUENCE</scope>
    <source>
        <strain evidence="2">NIES-1699</strain>
    </source>
</reference>
<organism evidence="2 3">
    <name type="scientific">Chrysophaeum taylorii</name>
    <dbReference type="NCBI Taxonomy" id="2483200"/>
    <lineage>
        <taxon>Eukaryota</taxon>
        <taxon>Sar</taxon>
        <taxon>Stramenopiles</taxon>
        <taxon>Ochrophyta</taxon>
        <taxon>Pelagophyceae</taxon>
        <taxon>Pelagomonadales</taxon>
        <taxon>Pelagomonadaceae</taxon>
        <taxon>Chrysophaeum</taxon>
    </lineage>
</organism>
<dbReference type="GO" id="GO:0005737">
    <property type="term" value="C:cytoplasm"/>
    <property type="evidence" value="ECO:0007669"/>
    <property type="project" value="TreeGrafter"/>
</dbReference>